<gene>
    <name evidence="1" type="ORF">SNOG_13806</name>
</gene>
<dbReference type="EMBL" id="CH445352">
    <property type="protein sequence ID" value="EAT78830.1"/>
    <property type="molecule type" value="Genomic_DNA"/>
</dbReference>
<organism evidence="1 2">
    <name type="scientific">Phaeosphaeria nodorum (strain SN15 / ATCC MYA-4574 / FGSC 10173)</name>
    <name type="common">Glume blotch fungus</name>
    <name type="synonym">Parastagonospora nodorum</name>
    <dbReference type="NCBI Taxonomy" id="321614"/>
    <lineage>
        <taxon>Eukaryota</taxon>
        <taxon>Fungi</taxon>
        <taxon>Dikarya</taxon>
        <taxon>Ascomycota</taxon>
        <taxon>Pezizomycotina</taxon>
        <taxon>Dothideomycetes</taxon>
        <taxon>Pleosporomycetidae</taxon>
        <taxon>Pleosporales</taxon>
        <taxon>Pleosporineae</taxon>
        <taxon>Phaeosphaeriaceae</taxon>
        <taxon>Parastagonospora</taxon>
    </lineage>
</organism>
<sequence>MRDSMLDGSIHWKEYSLTVSRKYGMHYYSGTFGFERASLCWVRIGRAGIGRGRRVVTKTPTIEA</sequence>
<reference evidence="2" key="1">
    <citation type="journal article" date="2007" name="Plant Cell">
        <title>Dothideomycete-plant interactions illuminated by genome sequencing and EST analysis of the wheat pathogen Stagonospora nodorum.</title>
        <authorList>
            <person name="Hane J.K."/>
            <person name="Lowe R.G."/>
            <person name="Solomon P.S."/>
            <person name="Tan K.C."/>
            <person name="Schoch C.L."/>
            <person name="Spatafora J.W."/>
            <person name="Crous P.W."/>
            <person name="Kodira C."/>
            <person name="Birren B.W."/>
            <person name="Galagan J.E."/>
            <person name="Torriani S.F."/>
            <person name="McDonald B.A."/>
            <person name="Oliver R.P."/>
        </authorList>
    </citation>
    <scope>NUCLEOTIDE SEQUENCE [LARGE SCALE GENOMIC DNA]</scope>
    <source>
        <strain evidence="2">SN15 / ATCC MYA-4574 / FGSC 10173</strain>
    </source>
</reference>
<dbReference type="AlphaFoldDB" id="Q0U358"/>
<evidence type="ECO:0000313" key="1">
    <source>
        <dbReference type="EMBL" id="EAT78830.1"/>
    </source>
</evidence>
<protein>
    <submittedName>
        <fullName evidence="1">Uncharacterized protein</fullName>
    </submittedName>
</protein>
<dbReference type="GeneID" id="5980931"/>
<dbReference type="InParanoid" id="Q0U358"/>
<evidence type="ECO:0000313" key="2">
    <source>
        <dbReference type="Proteomes" id="UP000001055"/>
    </source>
</evidence>
<dbReference type="KEGG" id="pno:SNOG_13806"/>
<dbReference type="Proteomes" id="UP000001055">
    <property type="component" value="Unassembled WGS sequence"/>
</dbReference>
<dbReference type="RefSeq" id="XP_001804009.1">
    <property type="nucleotide sequence ID" value="XM_001803957.1"/>
</dbReference>
<accession>Q0U358</accession>
<name>Q0U358_PHANO</name>
<proteinExistence type="predicted"/>